<evidence type="ECO:0000256" key="1">
    <source>
        <dbReference type="SAM" id="SignalP"/>
    </source>
</evidence>
<feature type="signal peptide" evidence="1">
    <location>
        <begin position="1"/>
        <end position="23"/>
    </location>
</feature>
<dbReference type="InterPro" id="IPR002156">
    <property type="entry name" value="RNaseH_domain"/>
</dbReference>
<dbReference type="Proteomes" id="UP000250235">
    <property type="component" value="Unassembled WGS sequence"/>
</dbReference>
<dbReference type="SUPFAM" id="SSF53098">
    <property type="entry name" value="Ribonuclease H-like"/>
    <property type="match status" value="1"/>
</dbReference>
<feature type="chain" id="PRO_5016381081" description="RNase H type-1 domain-containing protein" evidence="1">
    <location>
        <begin position="24"/>
        <end position="142"/>
    </location>
</feature>
<dbReference type="EMBL" id="KQ998271">
    <property type="protein sequence ID" value="KZV43005.1"/>
    <property type="molecule type" value="Genomic_DNA"/>
</dbReference>
<feature type="domain" description="RNase H type-1" evidence="2">
    <location>
        <begin position="17"/>
        <end position="99"/>
    </location>
</feature>
<dbReference type="Pfam" id="PF13456">
    <property type="entry name" value="RVT_3"/>
    <property type="match status" value="1"/>
</dbReference>
<dbReference type="AlphaFoldDB" id="A0A2Z7C7Z9"/>
<protein>
    <recommendedName>
        <fullName evidence="2">RNase H type-1 domain-containing protein</fullName>
    </recommendedName>
</protein>
<evidence type="ECO:0000259" key="2">
    <source>
        <dbReference type="Pfam" id="PF13456"/>
    </source>
</evidence>
<dbReference type="GO" id="GO:0003676">
    <property type="term" value="F:nucleic acid binding"/>
    <property type="evidence" value="ECO:0007669"/>
    <property type="project" value="InterPro"/>
</dbReference>
<dbReference type="InterPro" id="IPR053151">
    <property type="entry name" value="RNase_H-like"/>
</dbReference>
<organism evidence="3 4">
    <name type="scientific">Dorcoceras hygrometricum</name>
    <dbReference type="NCBI Taxonomy" id="472368"/>
    <lineage>
        <taxon>Eukaryota</taxon>
        <taxon>Viridiplantae</taxon>
        <taxon>Streptophyta</taxon>
        <taxon>Embryophyta</taxon>
        <taxon>Tracheophyta</taxon>
        <taxon>Spermatophyta</taxon>
        <taxon>Magnoliopsida</taxon>
        <taxon>eudicotyledons</taxon>
        <taxon>Gunneridae</taxon>
        <taxon>Pentapetalae</taxon>
        <taxon>asterids</taxon>
        <taxon>lamiids</taxon>
        <taxon>Lamiales</taxon>
        <taxon>Gesneriaceae</taxon>
        <taxon>Didymocarpoideae</taxon>
        <taxon>Trichosporeae</taxon>
        <taxon>Loxocarpinae</taxon>
        <taxon>Dorcoceras</taxon>
    </lineage>
</organism>
<name>A0A2Z7C7Z9_9LAMI</name>
<reference evidence="3 4" key="1">
    <citation type="journal article" date="2015" name="Proc. Natl. Acad. Sci. U.S.A.">
        <title>The resurrection genome of Boea hygrometrica: A blueprint for survival of dehydration.</title>
        <authorList>
            <person name="Xiao L."/>
            <person name="Yang G."/>
            <person name="Zhang L."/>
            <person name="Yang X."/>
            <person name="Zhao S."/>
            <person name="Ji Z."/>
            <person name="Zhou Q."/>
            <person name="Hu M."/>
            <person name="Wang Y."/>
            <person name="Chen M."/>
            <person name="Xu Y."/>
            <person name="Jin H."/>
            <person name="Xiao X."/>
            <person name="Hu G."/>
            <person name="Bao F."/>
            <person name="Hu Y."/>
            <person name="Wan P."/>
            <person name="Li L."/>
            <person name="Deng X."/>
            <person name="Kuang T."/>
            <person name="Xiang C."/>
            <person name="Zhu J.K."/>
            <person name="Oliver M.J."/>
            <person name="He Y."/>
        </authorList>
    </citation>
    <scope>NUCLEOTIDE SEQUENCE [LARGE SCALE GENOMIC DNA]</scope>
    <source>
        <strain evidence="4">cv. XS01</strain>
    </source>
</reference>
<proteinExistence type="predicted"/>
<sequence length="142" mass="16214">MQHKWAGSHGLPWILGRRFVLKAELTAILQGLLICKQQQFFPIWIETDSTVVLQIILSDHCSWEFRHTLTSIQNIRANHQTHISHVFREANAPADALAALGMKEICYSEFSTLNLDKHVASLSRLDSKGCPYIRIVRKLVHS</sequence>
<dbReference type="InterPro" id="IPR036397">
    <property type="entry name" value="RNaseH_sf"/>
</dbReference>
<dbReference type="OrthoDB" id="895680at2759"/>
<dbReference type="Gene3D" id="3.30.420.10">
    <property type="entry name" value="Ribonuclease H-like superfamily/Ribonuclease H"/>
    <property type="match status" value="1"/>
</dbReference>
<keyword evidence="1" id="KW-0732">Signal</keyword>
<keyword evidence="4" id="KW-1185">Reference proteome</keyword>
<evidence type="ECO:0000313" key="3">
    <source>
        <dbReference type="EMBL" id="KZV43005.1"/>
    </source>
</evidence>
<dbReference type="GO" id="GO:0004523">
    <property type="term" value="F:RNA-DNA hybrid ribonuclease activity"/>
    <property type="evidence" value="ECO:0007669"/>
    <property type="project" value="InterPro"/>
</dbReference>
<gene>
    <name evidence="3" type="ORF">F511_41991</name>
</gene>
<accession>A0A2Z7C7Z9</accession>
<dbReference type="PANTHER" id="PTHR47723:SF19">
    <property type="entry name" value="POLYNUCLEOTIDYL TRANSFERASE, RIBONUCLEASE H-LIKE SUPERFAMILY PROTEIN"/>
    <property type="match status" value="1"/>
</dbReference>
<dbReference type="PANTHER" id="PTHR47723">
    <property type="entry name" value="OS05G0353850 PROTEIN"/>
    <property type="match status" value="1"/>
</dbReference>
<dbReference type="InterPro" id="IPR012337">
    <property type="entry name" value="RNaseH-like_sf"/>
</dbReference>
<evidence type="ECO:0000313" key="4">
    <source>
        <dbReference type="Proteomes" id="UP000250235"/>
    </source>
</evidence>